<evidence type="ECO:0000256" key="3">
    <source>
        <dbReference type="ARBA" id="ARBA00022806"/>
    </source>
</evidence>
<evidence type="ECO:0000313" key="6">
    <source>
        <dbReference type="EMBL" id="CAA9295227.1"/>
    </source>
</evidence>
<protein>
    <submittedName>
        <fullName evidence="6">ATP-dependent DNA helicase SCO5183</fullName>
    </submittedName>
</protein>
<proteinExistence type="predicted"/>
<dbReference type="GO" id="GO:0005524">
    <property type="term" value="F:ATP binding"/>
    <property type="evidence" value="ECO:0007669"/>
    <property type="project" value="UniProtKB-KW"/>
</dbReference>
<evidence type="ECO:0000256" key="2">
    <source>
        <dbReference type="ARBA" id="ARBA00022801"/>
    </source>
</evidence>
<dbReference type="GO" id="GO:0016787">
    <property type="term" value="F:hydrolase activity"/>
    <property type="evidence" value="ECO:0007669"/>
    <property type="project" value="UniProtKB-KW"/>
</dbReference>
<name>A0A6J4K3U6_9PSEU</name>
<reference evidence="6" key="1">
    <citation type="submission" date="2020-02" db="EMBL/GenBank/DDBJ databases">
        <authorList>
            <person name="Meier V. D."/>
        </authorList>
    </citation>
    <scope>NUCLEOTIDE SEQUENCE</scope>
    <source>
        <strain evidence="6">AVDCRST_MAG54</strain>
    </source>
</reference>
<keyword evidence="4" id="KW-0067">ATP-binding</keyword>
<dbReference type="InterPro" id="IPR027417">
    <property type="entry name" value="P-loop_NTPase"/>
</dbReference>
<feature type="non-terminal residue" evidence="6">
    <location>
        <position position="94"/>
    </location>
</feature>
<dbReference type="GO" id="GO:0004386">
    <property type="term" value="F:helicase activity"/>
    <property type="evidence" value="ECO:0007669"/>
    <property type="project" value="UniProtKB-KW"/>
</dbReference>
<dbReference type="EMBL" id="CADCTH010000604">
    <property type="protein sequence ID" value="CAA9295227.1"/>
    <property type="molecule type" value="Genomic_DNA"/>
</dbReference>
<accession>A0A6J4K3U6</accession>
<gene>
    <name evidence="6" type="ORF">AVDCRST_MAG54-4795</name>
</gene>
<evidence type="ECO:0000256" key="4">
    <source>
        <dbReference type="ARBA" id="ARBA00022840"/>
    </source>
</evidence>
<evidence type="ECO:0000259" key="5">
    <source>
        <dbReference type="Pfam" id="PF00580"/>
    </source>
</evidence>
<evidence type="ECO:0000256" key="1">
    <source>
        <dbReference type="ARBA" id="ARBA00022741"/>
    </source>
</evidence>
<dbReference type="AlphaFoldDB" id="A0A6J4K3U6"/>
<organism evidence="6">
    <name type="scientific">uncultured Actinomycetospora sp</name>
    <dbReference type="NCBI Taxonomy" id="1135996"/>
    <lineage>
        <taxon>Bacteria</taxon>
        <taxon>Bacillati</taxon>
        <taxon>Actinomycetota</taxon>
        <taxon>Actinomycetes</taxon>
        <taxon>Pseudonocardiales</taxon>
        <taxon>Pseudonocardiaceae</taxon>
        <taxon>Actinomycetospora</taxon>
        <taxon>environmental samples</taxon>
    </lineage>
</organism>
<feature type="domain" description="UvrD-like helicase ATP-binding" evidence="5">
    <location>
        <begin position="28"/>
        <end position="90"/>
    </location>
</feature>
<keyword evidence="3 6" id="KW-0347">Helicase</keyword>
<keyword evidence="2" id="KW-0378">Hydrolase</keyword>
<keyword evidence="1" id="KW-0547">Nucleotide-binding</keyword>
<dbReference type="Pfam" id="PF00580">
    <property type="entry name" value="UvrD-helicase"/>
    <property type="match status" value="1"/>
</dbReference>
<dbReference type="SUPFAM" id="SSF52540">
    <property type="entry name" value="P-loop containing nucleoside triphosphate hydrolases"/>
    <property type="match status" value="1"/>
</dbReference>
<sequence>MSHPPSADRAPELRRAAAWVPGALVLDEPARRVVEHDAGFLRVLGGPGTGKTTLLAERVARLLHEQPGARPLVLVGDRRAAAALRERIAARRRA</sequence>
<dbReference type="Gene3D" id="3.40.50.300">
    <property type="entry name" value="P-loop containing nucleotide triphosphate hydrolases"/>
    <property type="match status" value="1"/>
</dbReference>
<dbReference type="InterPro" id="IPR014016">
    <property type="entry name" value="UvrD-like_ATP-bd"/>
</dbReference>